<evidence type="ECO:0000256" key="1">
    <source>
        <dbReference type="ARBA" id="ARBA00001924"/>
    </source>
</evidence>
<gene>
    <name evidence="7" type="ORF">GHK62_31655</name>
</gene>
<dbReference type="Gene3D" id="2.60.40.650">
    <property type="match status" value="1"/>
</dbReference>
<dbReference type="SUPFAM" id="SSF56524">
    <property type="entry name" value="Oxidoreductase molybdopterin-binding domain"/>
    <property type="match status" value="1"/>
</dbReference>
<dbReference type="InterPro" id="IPR006311">
    <property type="entry name" value="TAT_signal"/>
</dbReference>
<organism evidence="7 8">
    <name type="scientific">Sinorhizobium terangae</name>
    <dbReference type="NCBI Taxonomy" id="110322"/>
    <lineage>
        <taxon>Bacteria</taxon>
        <taxon>Pseudomonadati</taxon>
        <taxon>Pseudomonadota</taxon>
        <taxon>Alphaproteobacteria</taxon>
        <taxon>Hyphomicrobiales</taxon>
        <taxon>Rhizobiaceae</taxon>
        <taxon>Sinorhizobium/Ensifer group</taxon>
        <taxon>Sinorhizobium</taxon>
    </lineage>
</organism>
<dbReference type="GO" id="GO:0020037">
    <property type="term" value="F:heme binding"/>
    <property type="evidence" value="ECO:0007669"/>
    <property type="project" value="TreeGrafter"/>
</dbReference>
<evidence type="ECO:0000256" key="2">
    <source>
        <dbReference type="ARBA" id="ARBA00022505"/>
    </source>
</evidence>
<dbReference type="PANTHER" id="PTHR19372">
    <property type="entry name" value="SULFITE REDUCTASE"/>
    <property type="match status" value="1"/>
</dbReference>
<feature type="domain" description="Oxidoreductase molybdopterin-binding" evidence="5">
    <location>
        <begin position="87"/>
        <end position="258"/>
    </location>
</feature>
<dbReference type="EMBL" id="WITC01000131">
    <property type="protein sequence ID" value="MQX19119.1"/>
    <property type="molecule type" value="Genomic_DNA"/>
</dbReference>
<dbReference type="GO" id="GO:0043546">
    <property type="term" value="F:molybdopterin cofactor binding"/>
    <property type="evidence" value="ECO:0007669"/>
    <property type="project" value="TreeGrafter"/>
</dbReference>
<dbReference type="RefSeq" id="WP_153442902.1">
    <property type="nucleotide sequence ID" value="NZ_CP121660.1"/>
</dbReference>
<keyword evidence="3" id="KW-0479">Metal-binding</keyword>
<evidence type="ECO:0000259" key="6">
    <source>
        <dbReference type="Pfam" id="PF03404"/>
    </source>
</evidence>
<dbReference type="PANTHER" id="PTHR19372:SF7">
    <property type="entry name" value="SULFITE OXIDASE, MITOCHONDRIAL"/>
    <property type="match status" value="1"/>
</dbReference>
<reference evidence="7 8" key="1">
    <citation type="journal article" date="2013" name="Genome Biol.">
        <title>Comparative genomics of the core and accessory genomes of 48 Sinorhizobium strains comprising five genospecies.</title>
        <authorList>
            <person name="Sugawara M."/>
            <person name="Epstein B."/>
            <person name="Badgley B.D."/>
            <person name="Unno T."/>
            <person name="Xu L."/>
            <person name="Reese J."/>
            <person name="Gyaneshwar P."/>
            <person name="Denny R."/>
            <person name="Mudge J."/>
            <person name="Bharti A.K."/>
            <person name="Farmer A.D."/>
            <person name="May G.D."/>
            <person name="Woodward J.E."/>
            <person name="Medigue C."/>
            <person name="Vallenet D."/>
            <person name="Lajus A."/>
            <person name="Rouy Z."/>
            <person name="Martinez-Vaz B."/>
            <person name="Tiffin P."/>
            <person name="Young N.D."/>
            <person name="Sadowsky M.J."/>
        </authorList>
    </citation>
    <scope>NUCLEOTIDE SEQUENCE [LARGE SCALE GENOMIC DNA]</scope>
    <source>
        <strain evidence="7 8">USDA4894</strain>
    </source>
</reference>
<comment type="cofactor">
    <cofactor evidence="1">
        <name>Mo-molybdopterin</name>
        <dbReference type="ChEBI" id="CHEBI:71302"/>
    </cofactor>
</comment>
<dbReference type="Pfam" id="PF03404">
    <property type="entry name" value="Mo-co_dimer"/>
    <property type="match status" value="1"/>
</dbReference>
<dbReference type="Pfam" id="PF00174">
    <property type="entry name" value="Oxidored_molyb"/>
    <property type="match status" value="1"/>
</dbReference>
<dbReference type="PRINTS" id="PR00407">
    <property type="entry name" value="EUMOPTERIN"/>
</dbReference>
<evidence type="ECO:0000313" key="8">
    <source>
        <dbReference type="Proteomes" id="UP000439983"/>
    </source>
</evidence>
<name>A0A6N7LQ02_SINTE</name>
<sequence length="406" mass="44222">MNRRQVLQGGASALAVVGASGLLSKLGLAAEALPEGAIAVQALEALPDKVPLIRKTIRPPNFETPINYFNEAFTPNNAFFVRYHLSDIPEMDAASWKLAVGGPAVERQVQFTLDDLKGSFERVEIAAVCQCSGNRRGFSEPHVPGVEWGSGAMGNARWAGVRLKDVLDKAGLAEGAIEIAFNGADGPVHDKTPDFLKSLPVWKATEENTLIAYEMNGEALPHWNGFPARLVVPGWTGTYWVKHLTEIQALTEPLKSFWMNPAYRIPRSLFPVVERFTSQEQPNSANTPITEMVVNSMITNLEEGAEVKAGQPVDLKGIAWDGGYGIVDVAISIDGGKSWTPTQLGQDLGRFSWRQWSHQLGPQQPGMVSVMVRARNRMGQTQVDSLLFNGAGYHNNVVQALGLKVV</sequence>
<dbReference type="InterPro" id="IPR014756">
    <property type="entry name" value="Ig_E-set"/>
</dbReference>
<dbReference type="AlphaFoldDB" id="A0A6N7LQ02"/>
<dbReference type="InterPro" id="IPR000572">
    <property type="entry name" value="OxRdtase_Mopterin-bd_dom"/>
</dbReference>
<dbReference type="InterPro" id="IPR008335">
    <property type="entry name" value="Mopterin_OxRdtase_euk"/>
</dbReference>
<evidence type="ECO:0000256" key="4">
    <source>
        <dbReference type="ARBA" id="ARBA00023002"/>
    </source>
</evidence>
<feature type="domain" description="Moybdenum cofactor oxidoreductase dimerisation" evidence="6">
    <location>
        <begin position="288"/>
        <end position="397"/>
    </location>
</feature>
<keyword evidence="2" id="KW-0500">Molybdenum</keyword>
<dbReference type="Gene3D" id="3.90.420.10">
    <property type="entry name" value="Oxidoreductase, molybdopterin-binding domain"/>
    <property type="match status" value="1"/>
</dbReference>
<proteinExistence type="predicted"/>
<evidence type="ECO:0000313" key="7">
    <source>
        <dbReference type="EMBL" id="MQX19119.1"/>
    </source>
</evidence>
<dbReference type="GO" id="GO:0006790">
    <property type="term" value="P:sulfur compound metabolic process"/>
    <property type="evidence" value="ECO:0007669"/>
    <property type="project" value="TreeGrafter"/>
</dbReference>
<keyword evidence="8" id="KW-1185">Reference proteome</keyword>
<dbReference type="GO" id="GO:0030151">
    <property type="term" value="F:molybdenum ion binding"/>
    <property type="evidence" value="ECO:0007669"/>
    <property type="project" value="InterPro"/>
</dbReference>
<dbReference type="PROSITE" id="PS51318">
    <property type="entry name" value="TAT"/>
    <property type="match status" value="1"/>
</dbReference>
<keyword evidence="4" id="KW-0560">Oxidoreductase</keyword>
<accession>A0A6N7LQ02</accession>
<dbReference type="OrthoDB" id="9795587at2"/>
<comment type="caution">
    <text evidence="7">The sequence shown here is derived from an EMBL/GenBank/DDBJ whole genome shotgun (WGS) entry which is preliminary data.</text>
</comment>
<dbReference type="SUPFAM" id="SSF81296">
    <property type="entry name" value="E set domains"/>
    <property type="match status" value="1"/>
</dbReference>
<evidence type="ECO:0000259" key="5">
    <source>
        <dbReference type="Pfam" id="PF00174"/>
    </source>
</evidence>
<dbReference type="InterPro" id="IPR005066">
    <property type="entry name" value="MoCF_OxRdtse_dimer"/>
</dbReference>
<dbReference type="GO" id="GO:0008482">
    <property type="term" value="F:sulfite oxidase activity"/>
    <property type="evidence" value="ECO:0007669"/>
    <property type="project" value="TreeGrafter"/>
</dbReference>
<dbReference type="InterPro" id="IPR036374">
    <property type="entry name" value="OxRdtase_Mopterin-bd_sf"/>
</dbReference>
<dbReference type="Proteomes" id="UP000439983">
    <property type="component" value="Unassembled WGS sequence"/>
</dbReference>
<protein>
    <submittedName>
        <fullName evidence="7">Molybdopterin-dependent oxidoreductase</fullName>
    </submittedName>
</protein>
<evidence type="ECO:0000256" key="3">
    <source>
        <dbReference type="ARBA" id="ARBA00022723"/>
    </source>
</evidence>